<dbReference type="InterPro" id="IPR015421">
    <property type="entry name" value="PyrdxlP-dep_Trfase_major"/>
</dbReference>
<proteinExistence type="inferred from homology"/>
<name>A0A2S6HYT1_9FIRM</name>
<dbReference type="GO" id="GO:0003700">
    <property type="term" value="F:DNA-binding transcription factor activity"/>
    <property type="evidence" value="ECO:0007669"/>
    <property type="project" value="InterPro"/>
</dbReference>
<dbReference type="SUPFAM" id="SSF53383">
    <property type="entry name" value="PLP-dependent transferases"/>
    <property type="match status" value="1"/>
</dbReference>
<evidence type="ECO:0000313" key="7">
    <source>
        <dbReference type="EMBL" id="PPK83314.1"/>
    </source>
</evidence>
<keyword evidence="3" id="KW-0805">Transcription regulation</keyword>
<protein>
    <submittedName>
        <fullName evidence="7">GntR family transcriptional regulator</fullName>
    </submittedName>
</protein>
<dbReference type="InterPro" id="IPR036388">
    <property type="entry name" value="WH-like_DNA-bd_sf"/>
</dbReference>
<dbReference type="InterPro" id="IPR051446">
    <property type="entry name" value="HTH_trans_reg/aminotransferase"/>
</dbReference>
<dbReference type="Gene3D" id="3.40.640.10">
    <property type="entry name" value="Type I PLP-dependent aspartate aminotransferase-like (Major domain)"/>
    <property type="match status" value="1"/>
</dbReference>
<keyword evidence="8" id="KW-1185">Reference proteome</keyword>
<evidence type="ECO:0000259" key="6">
    <source>
        <dbReference type="PROSITE" id="PS50949"/>
    </source>
</evidence>
<accession>A0A2S6HYT1</accession>
<evidence type="ECO:0000313" key="8">
    <source>
        <dbReference type="Proteomes" id="UP000237749"/>
    </source>
</evidence>
<keyword evidence="5" id="KW-0804">Transcription</keyword>
<organism evidence="7 8">
    <name type="scientific">Lacrimispora xylanisolvens</name>
    <dbReference type="NCBI Taxonomy" id="384636"/>
    <lineage>
        <taxon>Bacteria</taxon>
        <taxon>Bacillati</taxon>
        <taxon>Bacillota</taxon>
        <taxon>Clostridia</taxon>
        <taxon>Lachnospirales</taxon>
        <taxon>Lachnospiraceae</taxon>
        <taxon>Lacrimispora</taxon>
    </lineage>
</organism>
<evidence type="ECO:0000256" key="4">
    <source>
        <dbReference type="ARBA" id="ARBA00023125"/>
    </source>
</evidence>
<dbReference type="InterPro" id="IPR036390">
    <property type="entry name" value="WH_DNA-bd_sf"/>
</dbReference>
<dbReference type="OrthoDB" id="9802328at2"/>
<dbReference type="Gene3D" id="1.10.10.10">
    <property type="entry name" value="Winged helix-like DNA-binding domain superfamily/Winged helix DNA-binding domain"/>
    <property type="match status" value="1"/>
</dbReference>
<dbReference type="PROSITE" id="PS50949">
    <property type="entry name" value="HTH_GNTR"/>
    <property type="match status" value="1"/>
</dbReference>
<gene>
    <name evidence="7" type="ORF">BXY41_101377</name>
</gene>
<feature type="domain" description="HTH gntR-type" evidence="6">
    <location>
        <begin position="10"/>
        <end position="78"/>
    </location>
</feature>
<dbReference type="InterPro" id="IPR015424">
    <property type="entry name" value="PyrdxlP-dep_Trfase"/>
</dbReference>
<dbReference type="InterPro" id="IPR004839">
    <property type="entry name" value="Aminotransferase_I/II_large"/>
</dbReference>
<evidence type="ECO:0000256" key="5">
    <source>
        <dbReference type="ARBA" id="ARBA00023163"/>
    </source>
</evidence>
<dbReference type="SMART" id="SM00345">
    <property type="entry name" value="HTH_GNTR"/>
    <property type="match status" value="1"/>
</dbReference>
<dbReference type="PANTHER" id="PTHR46577">
    <property type="entry name" value="HTH-TYPE TRANSCRIPTIONAL REGULATORY PROTEIN GABR"/>
    <property type="match status" value="1"/>
</dbReference>
<dbReference type="CDD" id="cd07377">
    <property type="entry name" value="WHTH_GntR"/>
    <property type="match status" value="1"/>
</dbReference>
<evidence type="ECO:0000256" key="2">
    <source>
        <dbReference type="ARBA" id="ARBA00022898"/>
    </source>
</evidence>
<comment type="similarity">
    <text evidence="1">In the C-terminal section; belongs to the class-I pyridoxal-phosphate-dependent aminotransferase family.</text>
</comment>
<dbReference type="Pfam" id="PF00155">
    <property type="entry name" value="Aminotran_1_2"/>
    <property type="match status" value="1"/>
</dbReference>
<dbReference type="CDD" id="cd00609">
    <property type="entry name" value="AAT_like"/>
    <property type="match status" value="1"/>
</dbReference>
<reference evidence="7 8" key="1">
    <citation type="submission" date="2018-02" db="EMBL/GenBank/DDBJ databases">
        <title>Genomic Encyclopedia of Archaeal and Bacterial Type Strains, Phase II (KMG-II): from individual species to whole genera.</title>
        <authorList>
            <person name="Goeker M."/>
        </authorList>
    </citation>
    <scope>NUCLEOTIDE SEQUENCE [LARGE SCALE GENOMIC DNA]</scope>
    <source>
        <strain evidence="7 8">DSM 3808</strain>
    </source>
</reference>
<dbReference type="SUPFAM" id="SSF46785">
    <property type="entry name" value="Winged helix' DNA-binding domain"/>
    <property type="match status" value="1"/>
</dbReference>
<sequence length="471" mass="54045">MIILNNNVQTPIYIQIYEQLRDEIIRGELPEGSKLVSTRYLAESLAVGRNTVEKAYLQLSSEGYVESRVGSGFYVQNIHNIFSLGNDRKNVELPSEHKGRELQENIICNFQYGYLSPQDFPQNIWRKVSMKALASLNAEDMTMYSDPKGELQLRKELAEYLRKSRGVICSAEQIILCSGLESALSLLSQLFRNTYSQIAFEEPGYFGAREIFEHNGFNTVSVSVDKDGVNVKELEKSSAQVIYVTPSHQFPTGAVMPIQKRFLLLEWAAKNNGIIIEDDYDSELRYNTRPIPSISNVSGNDNVIYIGTMSKSLSPSLRVSYMVLPQKWMKRYHEEFKLYQSPVSIIQQRILYEFIYSGHFESHLRKLCVINKRKHDLLVRLIHELMSNEVVIHGKHAGLHILLESTQGLTEKEMIDRAKEYGVLVYPVSIFWHDVKCYSNNMVLLSFGNVSEKQLIKGIEQLSKAWNNTIY</sequence>
<dbReference type="Pfam" id="PF00392">
    <property type="entry name" value="GntR"/>
    <property type="match status" value="1"/>
</dbReference>
<dbReference type="AlphaFoldDB" id="A0A2S6HYT1"/>
<dbReference type="GO" id="GO:0030170">
    <property type="term" value="F:pyridoxal phosphate binding"/>
    <property type="evidence" value="ECO:0007669"/>
    <property type="project" value="InterPro"/>
</dbReference>
<dbReference type="GO" id="GO:0003677">
    <property type="term" value="F:DNA binding"/>
    <property type="evidence" value="ECO:0007669"/>
    <property type="project" value="UniProtKB-KW"/>
</dbReference>
<dbReference type="PANTHER" id="PTHR46577:SF1">
    <property type="entry name" value="HTH-TYPE TRANSCRIPTIONAL REGULATORY PROTEIN GABR"/>
    <property type="match status" value="1"/>
</dbReference>
<dbReference type="EMBL" id="PTJA01000001">
    <property type="protein sequence ID" value="PPK83314.1"/>
    <property type="molecule type" value="Genomic_DNA"/>
</dbReference>
<comment type="caution">
    <text evidence="7">The sequence shown here is derived from an EMBL/GenBank/DDBJ whole genome shotgun (WGS) entry which is preliminary data.</text>
</comment>
<dbReference type="RefSeq" id="WP_104433988.1">
    <property type="nucleotide sequence ID" value="NZ_PTJA01000001.1"/>
</dbReference>
<evidence type="ECO:0000256" key="1">
    <source>
        <dbReference type="ARBA" id="ARBA00005384"/>
    </source>
</evidence>
<evidence type="ECO:0000256" key="3">
    <source>
        <dbReference type="ARBA" id="ARBA00023015"/>
    </source>
</evidence>
<keyword evidence="2" id="KW-0663">Pyridoxal phosphate</keyword>
<dbReference type="InterPro" id="IPR000524">
    <property type="entry name" value="Tscrpt_reg_HTH_GntR"/>
</dbReference>
<keyword evidence="4" id="KW-0238">DNA-binding</keyword>
<dbReference type="Proteomes" id="UP000237749">
    <property type="component" value="Unassembled WGS sequence"/>
</dbReference>